<dbReference type="NCBIfam" id="TIGR00109">
    <property type="entry name" value="hemH"/>
    <property type="match status" value="1"/>
</dbReference>
<accession>A0A0W0VLM7</accession>
<dbReference type="STRING" id="45068.Llon_1143"/>
<dbReference type="GO" id="GO:0006783">
    <property type="term" value="P:heme biosynthetic process"/>
    <property type="evidence" value="ECO:0007669"/>
    <property type="project" value="UniProtKB-UniRule"/>
</dbReference>
<sequence>MRRDQFYCRCSLNMKNGLLLINLGTPDAPDVTSVRRYLREFLADKRVITLPAFLRYMLLYGVILPLRPKQSARAYQTIWTEKGSPLLLYGQALKSKLQKKLGYSWIVSLGMRYGTPSLENALQELQECQKIIILPLYPQYSSAATGSSIEKIMALVAQKDIIPSLSIIRDFHQHPAFINAQAKQIKPFIADHDFILFSYHGIPQNHLLKEECQALCKDACSQASPRNAGCYRAQCGRTTEMLAEKLGLAKENYTTSFQSRLGKTPWIQPYTDKILYELRALGIKKLAVACPSFVADCLETLEEIGIRAKGEWQKLGGHALTLIPSMNAEDEWVKAILEIISSSADPH</sequence>
<evidence type="ECO:0000256" key="3">
    <source>
        <dbReference type="ARBA" id="ARBA00023133"/>
    </source>
</evidence>
<comment type="function">
    <text evidence="7">Catalyzes the ferrous insertion into protoporphyrin IX.</text>
</comment>
<keyword evidence="10" id="KW-1185">Reference proteome</keyword>
<dbReference type="PANTHER" id="PTHR11108:SF1">
    <property type="entry name" value="FERROCHELATASE, MITOCHONDRIAL"/>
    <property type="match status" value="1"/>
</dbReference>
<keyword evidence="5 7" id="KW-0627">Porphyrin biosynthesis</keyword>
<dbReference type="Pfam" id="PF00762">
    <property type="entry name" value="Ferrochelatase"/>
    <property type="match status" value="1"/>
</dbReference>
<comment type="subcellular location">
    <subcellularLocation>
        <location evidence="7">Cytoplasm</location>
    </subcellularLocation>
</comment>
<dbReference type="InterPro" id="IPR033644">
    <property type="entry name" value="Ferrochelatase_C"/>
</dbReference>
<dbReference type="GO" id="GO:0046872">
    <property type="term" value="F:metal ion binding"/>
    <property type="evidence" value="ECO:0007669"/>
    <property type="project" value="UniProtKB-KW"/>
</dbReference>
<comment type="catalytic activity">
    <reaction evidence="6">
        <text>Fe-coproporphyrin III + 2 H(+) = coproporphyrin III + Fe(2+)</text>
        <dbReference type="Rhea" id="RHEA:49572"/>
        <dbReference type="ChEBI" id="CHEBI:15378"/>
        <dbReference type="ChEBI" id="CHEBI:29033"/>
        <dbReference type="ChEBI" id="CHEBI:68438"/>
        <dbReference type="ChEBI" id="CHEBI:131725"/>
        <dbReference type="EC" id="4.99.1.9"/>
    </reaction>
    <physiologicalReaction direction="right-to-left" evidence="6">
        <dbReference type="Rhea" id="RHEA:49574"/>
    </physiologicalReaction>
</comment>
<keyword evidence="2 7" id="KW-0408">Iron</keyword>
<evidence type="ECO:0000313" key="10">
    <source>
        <dbReference type="Proteomes" id="UP000054997"/>
    </source>
</evidence>
<evidence type="ECO:0000256" key="1">
    <source>
        <dbReference type="ARBA" id="ARBA00007718"/>
    </source>
</evidence>
<comment type="pathway">
    <text evidence="7">Porphyrin-containing compound metabolism; protoheme biosynthesis; protoheme from protoporphyrin-IX: step 1/1.</text>
</comment>
<dbReference type="InterPro" id="IPR033659">
    <property type="entry name" value="Ferrochelatase_N"/>
</dbReference>
<dbReference type="EC" id="4.98.1.1" evidence="7"/>
<feature type="binding site" evidence="7">
    <location>
        <position position="200"/>
    </location>
    <ligand>
        <name>Fe(2+)</name>
        <dbReference type="ChEBI" id="CHEBI:29033"/>
    </ligand>
</feature>
<dbReference type="InterPro" id="IPR001015">
    <property type="entry name" value="Ferrochelatase"/>
</dbReference>
<evidence type="ECO:0000256" key="2">
    <source>
        <dbReference type="ARBA" id="ARBA00023004"/>
    </source>
</evidence>
<keyword evidence="3 7" id="KW-0350">Heme biosynthesis</keyword>
<keyword evidence="7" id="KW-0479">Metal-binding</keyword>
<evidence type="ECO:0000313" key="9">
    <source>
        <dbReference type="EMBL" id="KTD21045.1"/>
    </source>
</evidence>
<dbReference type="UniPathway" id="UPA00252">
    <property type="reaction ID" value="UER00325"/>
</dbReference>
<keyword evidence="7" id="KW-0963">Cytoplasm</keyword>
<dbReference type="GO" id="GO:0005737">
    <property type="term" value="C:cytoplasm"/>
    <property type="evidence" value="ECO:0007669"/>
    <property type="project" value="UniProtKB-SubCell"/>
</dbReference>
<evidence type="ECO:0000256" key="4">
    <source>
        <dbReference type="ARBA" id="ARBA00023239"/>
    </source>
</evidence>
<reference evidence="9 10" key="1">
    <citation type="submission" date="2015-11" db="EMBL/GenBank/DDBJ databases">
        <title>Genomic analysis of 38 Legionella species identifies large and diverse effector repertoires.</title>
        <authorList>
            <person name="Burstein D."/>
            <person name="Amaro F."/>
            <person name="Zusman T."/>
            <person name="Lifshitz Z."/>
            <person name="Cohen O."/>
            <person name="Gilbert J.A."/>
            <person name="Pupko T."/>
            <person name="Shuman H.A."/>
            <person name="Segal G."/>
        </authorList>
    </citation>
    <scope>NUCLEOTIDE SEQUENCE [LARGE SCALE GENOMIC DNA]</scope>
    <source>
        <strain evidence="9 10">ATCC 49505</strain>
    </source>
</reference>
<evidence type="ECO:0000256" key="6">
    <source>
        <dbReference type="ARBA" id="ARBA00024536"/>
    </source>
</evidence>
<evidence type="ECO:0000256" key="5">
    <source>
        <dbReference type="ARBA" id="ARBA00023244"/>
    </source>
</evidence>
<evidence type="ECO:0000256" key="8">
    <source>
        <dbReference type="RuleBase" id="RU004185"/>
    </source>
</evidence>
<comment type="caution">
    <text evidence="9">The sequence shown here is derived from an EMBL/GenBank/DDBJ whole genome shotgun (WGS) entry which is preliminary data.</text>
</comment>
<evidence type="ECO:0000256" key="7">
    <source>
        <dbReference type="HAMAP-Rule" id="MF_00323"/>
    </source>
</evidence>
<dbReference type="CDD" id="cd03411">
    <property type="entry name" value="Ferrochelatase_N"/>
    <property type="match status" value="1"/>
</dbReference>
<organism evidence="9 10">
    <name type="scientific">Legionella londiniensis</name>
    <dbReference type="NCBI Taxonomy" id="45068"/>
    <lineage>
        <taxon>Bacteria</taxon>
        <taxon>Pseudomonadati</taxon>
        <taxon>Pseudomonadota</taxon>
        <taxon>Gammaproteobacteria</taxon>
        <taxon>Legionellales</taxon>
        <taxon>Legionellaceae</taxon>
        <taxon>Legionella</taxon>
    </lineage>
</organism>
<dbReference type="GO" id="GO:0004325">
    <property type="term" value="F:ferrochelatase activity"/>
    <property type="evidence" value="ECO:0007669"/>
    <property type="project" value="UniProtKB-UniRule"/>
</dbReference>
<name>A0A0W0VLM7_9GAMM</name>
<dbReference type="SUPFAM" id="SSF53800">
    <property type="entry name" value="Chelatase"/>
    <property type="match status" value="1"/>
</dbReference>
<comment type="catalytic activity">
    <reaction evidence="7">
        <text>heme b + 2 H(+) = protoporphyrin IX + Fe(2+)</text>
        <dbReference type="Rhea" id="RHEA:22584"/>
        <dbReference type="ChEBI" id="CHEBI:15378"/>
        <dbReference type="ChEBI" id="CHEBI:29033"/>
        <dbReference type="ChEBI" id="CHEBI:57306"/>
        <dbReference type="ChEBI" id="CHEBI:60344"/>
        <dbReference type="EC" id="4.98.1.1"/>
    </reaction>
</comment>
<dbReference type="PATRIC" id="fig|45068.5.peg.1229"/>
<dbReference type="Gene3D" id="3.40.50.1400">
    <property type="match status" value="2"/>
</dbReference>
<dbReference type="Proteomes" id="UP000054997">
    <property type="component" value="Unassembled WGS sequence"/>
</dbReference>
<comment type="similarity">
    <text evidence="1 7 8">Belongs to the ferrochelatase family.</text>
</comment>
<feature type="binding site" evidence="7">
    <location>
        <position position="299"/>
    </location>
    <ligand>
        <name>Fe(2+)</name>
        <dbReference type="ChEBI" id="CHEBI:29033"/>
    </ligand>
</feature>
<proteinExistence type="inferred from homology"/>
<dbReference type="CDD" id="cd00419">
    <property type="entry name" value="Ferrochelatase_C"/>
    <property type="match status" value="1"/>
</dbReference>
<gene>
    <name evidence="7" type="primary">hemH</name>
    <name evidence="9" type="ORF">Llon_1143</name>
</gene>
<dbReference type="EMBL" id="LNYK01000016">
    <property type="protein sequence ID" value="KTD21045.1"/>
    <property type="molecule type" value="Genomic_DNA"/>
</dbReference>
<keyword evidence="4 7" id="KW-0456">Lyase</keyword>
<dbReference type="AlphaFoldDB" id="A0A0W0VLM7"/>
<protein>
    <recommendedName>
        <fullName evidence="7">Ferrochelatase</fullName>
        <ecNumber evidence="7">4.98.1.1</ecNumber>
    </recommendedName>
    <alternativeName>
        <fullName evidence="7">Heme synthase</fullName>
    </alternativeName>
    <alternativeName>
        <fullName evidence="7">Protoheme ferro-lyase</fullName>
    </alternativeName>
</protein>
<dbReference type="PANTHER" id="PTHR11108">
    <property type="entry name" value="FERROCHELATASE"/>
    <property type="match status" value="1"/>
</dbReference>
<dbReference type="HAMAP" id="MF_00323">
    <property type="entry name" value="Ferrochelatase"/>
    <property type="match status" value="1"/>
</dbReference>